<accession>A0A2V1P0I1</accession>
<organism evidence="2 3">
    <name type="scientific">Salibaculum griseiflavum</name>
    <dbReference type="NCBI Taxonomy" id="1914409"/>
    <lineage>
        <taxon>Bacteria</taxon>
        <taxon>Pseudomonadati</taxon>
        <taxon>Pseudomonadota</taxon>
        <taxon>Alphaproteobacteria</taxon>
        <taxon>Rhodobacterales</taxon>
        <taxon>Roseobacteraceae</taxon>
        <taxon>Salibaculum</taxon>
    </lineage>
</organism>
<dbReference type="InterPro" id="IPR041685">
    <property type="entry name" value="AAA_GajA/Old/RecF-like"/>
</dbReference>
<dbReference type="AlphaFoldDB" id="A0A2V1P0I1"/>
<sequence length="577" mass="64586">MRLTRIEIENFKGIGSRQRIDLRPITLLFGPNSAGKSTILQALHYLREILERGNVDPDRTIAGGLIDLGGFATLVHNHELDRTVALKVVLDLSDEQGSDGLPLNAGLSIGDPEFAELSVRYLVGESEEYRDYAIVQEVGLEVDVRWSALEQAPYVSRLAIELDGEPLASIVSPPSEGRAQLTDFNFKHPLVQQAVHPDDYVTEDEAEEMGLQSAEELGIEEDYSDVFFNAIWELSREVAADRSTPNTPDDQLRIAVGTAHGALPRLDHDLIVDIRDPDVGKLELEGRTPRVNGLRALLSEMMLGPARLVRDHLMQMTYIGPLRDIPTRSYRPQVTPDETRWAHGLAAWDLLYNDRRGDLMDEVNAWLSGEERLRTTYRLERVEFKEIPVPSAMHQMFERGLNEDDIGELQELYLSLATRTEIALRDFEKGILVAPGDVGVGISQMVPVIVASLRKQDGVLGIEQPELHVHPAIQVGMGDLFIKAAAGDENKLTSGKTMLIETHSEHIMLRLLRRVREQTEDEVPPGVLGLTPDDLSVIYVESSIEGVRFRPLRVSPDGDFVDRWPHGFFAERAEELF</sequence>
<dbReference type="Pfam" id="PF13175">
    <property type="entry name" value="AAA_15"/>
    <property type="match status" value="1"/>
</dbReference>
<dbReference type="InterPro" id="IPR051396">
    <property type="entry name" value="Bact_Antivir_Def_Nuclease"/>
</dbReference>
<evidence type="ECO:0000259" key="1">
    <source>
        <dbReference type="Pfam" id="PF13175"/>
    </source>
</evidence>
<reference evidence="3" key="1">
    <citation type="submission" date="2018-05" db="EMBL/GenBank/DDBJ databases">
        <authorList>
            <person name="Du Z."/>
            <person name="Wang X."/>
        </authorList>
    </citation>
    <scope>NUCLEOTIDE SEQUENCE [LARGE SCALE GENOMIC DNA]</scope>
    <source>
        <strain evidence="3">WDS4C29</strain>
    </source>
</reference>
<gene>
    <name evidence="2" type="ORF">DFK10_13560</name>
</gene>
<proteinExistence type="predicted"/>
<protein>
    <recommendedName>
        <fullName evidence="1">Endonuclease GajA/Old nuclease/RecF-like AAA domain-containing protein</fullName>
    </recommendedName>
</protein>
<name>A0A2V1P0I1_9RHOB</name>
<evidence type="ECO:0000313" key="3">
    <source>
        <dbReference type="Proteomes" id="UP000245293"/>
    </source>
</evidence>
<dbReference type="EMBL" id="QETF01000018">
    <property type="protein sequence ID" value="PWG16071.1"/>
    <property type="molecule type" value="Genomic_DNA"/>
</dbReference>
<dbReference type="InterPro" id="IPR027417">
    <property type="entry name" value="P-loop_NTPase"/>
</dbReference>
<dbReference type="OrthoDB" id="3322489at2"/>
<dbReference type="PANTHER" id="PTHR43581:SF2">
    <property type="entry name" value="EXCINUCLEASE ATPASE SUBUNIT"/>
    <property type="match status" value="1"/>
</dbReference>
<comment type="caution">
    <text evidence="2">The sequence shown here is derived from an EMBL/GenBank/DDBJ whole genome shotgun (WGS) entry which is preliminary data.</text>
</comment>
<dbReference type="PANTHER" id="PTHR43581">
    <property type="entry name" value="ATP/GTP PHOSPHATASE"/>
    <property type="match status" value="1"/>
</dbReference>
<keyword evidence="3" id="KW-1185">Reference proteome</keyword>
<dbReference type="Proteomes" id="UP000245293">
    <property type="component" value="Unassembled WGS sequence"/>
</dbReference>
<evidence type="ECO:0000313" key="2">
    <source>
        <dbReference type="EMBL" id="PWG16071.1"/>
    </source>
</evidence>
<feature type="domain" description="Endonuclease GajA/Old nuclease/RecF-like AAA" evidence="1">
    <location>
        <begin position="1"/>
        <end position="46"/>
    </location>
</feature>
<dbReference type="Gene3D" id="3.40.50.300">
    <property type="entry name" value="P-loop containing nucleotide triphosphate hydrolases"/>
    <property type="match status" value="1"/>
</dbReference>
<dbReference type="SUPFAM" id="SSF52540">
    <property type="entry name" value="P-loop containing nucleoside triphosphate hydrolases"/>
    <property type="match status" value="2"/>
</dbReference>